<comment type="caution">
    <text evidence="1">The sequence shown here is derived from an EMBL/GenBank/DDBJ whole genome shotgun (WGS) entry which is preliminary data.</text>
</comment>
<keyword evidence="2" id="KW-1185">Reference proteome</keyword>
<evidence type="ECO:0000313" key="1">
    <source>
        <dbReference type="EMBL" id="CAI8034936.1"/>
    </source>
</evidence>
<dbReference type="EMBL" id="CASHTH010002759">
    <property type="protein sequence ID" value="CAI8034936.1"/>
    <property type="molecule type" value="Genomic_DNA"/>
</dbReference>
<protein>
    <submittedName>
        <fullName evidence="1">Uncharacterized protein</fullName>
    </submittedName>
</protein>
<proteinExistence type="predicted"/>
<organism evidence="1 2">
    <name type="scientific">Geodia barretti</name>
    <name type="common">Barrett's horny sponge</name>
    <dbReference type="NCBI Taxonomy" id="519541"/>
    <lineage>
        <taxon>Eukaryota</taxon>
        <taxon>Metazoa</taxon>
        <taxon>Porifera</taxon>
        <taxon>Demospongiae</taxon>
        <taxon>Heteroscleromorpha</taxon>
        <taxon>Tetractinellida</taxon>
        <taxon>Astrophorina</taxon>
        <taxon>Geodiidae</taxon>
        <taxon>Geodia</taxon>
    </lineage>
</organism>
<accession>A0AA35STZ5</accession>
<dbReference type="AlphaFoldDB" id="A0AA35STZ5"/>
<sequence length="40" mass="4298">MVEFNVTALSNAACYGSKKAESHRILFQSTGAYAPGSSFR</sequence>
<gene>
    <name evidence="1" type="ORF">GBAR_LOCUS19618</name>
</gene>
<evidence type="ECO:0000313" key="2">
    <source>
        <dbReference type="Proteomes" id="UP001174909"/>
    </source>
</evidence>
<name>A0AA35STZ5_GEOBA</name>
<dbReference type="Proteomes" id="UP001174909">
    <property type="component" value="Unassembled WGS sequence"/>
</dbReference>
<reference evidence="1" key="1">
    <citation type="submission" date="2023-03" db="EMBL/GenBank/DDBJ databases">
        <authorList>
            <person name="Steffen K."/>
            <person name="Cardenas P."/>
        </authorList>
    </citation>
    <scope>NUCLEOTIDE SEQUENCE</scope>
</reference>